<name>A0A972K342_9BACL</name>
<gene>
    <name evidence="3" type="ORF">GC093_15110</name>
</gene>
<dbReference type="EMBL" id="WHOD01000056">
    <property type="protein sequence ID" value="NOU94537.1"/>
    <property type="molecule type" value="Genomic_DNA"/>
</dbReference>
<evidence type="ECO:0000256" key="1">
    <source>
        <dbReference type="ARBA" id="ARBA00023239"/>
    </source>
</evidence>
<dbReference type="Proteomes" id="UP000641588">
    <property type="component" value="Unassembled WGS sequence"/>
</dbReference>
<accession>A0A972K342</accession>
<dbReference type="InterPro" id="IPR013974">
    <property type="entry name" value="SAF"/>
</dbReference>
<sequence length="75" mass="8297">MSKETAVSFAERGCTTVRLLNDIPFGHKFALSDLSEGETIVKYGVPIGQLIRPVKAGEHIHLHNLVTLQRRGDVQ</sequence>
<evidence type="ECO:0000259" key="2">
    <source>
        <dbReference type="SMART" id="SM00858"/>
    </source>
</evidence>
<feature type="domain" description="SAF" evidence="2">
    <location>
        <begin position="14"/>
        <end position="66"/>
    </location>
</feature>
<dbReference type="Pfam" id="PF08666">
    <property type="entry name" value="SAF"/>
    <property type="match status" value="1"/>
</dbReference>
<organism evidence="3 4">
    <name type="scientific">Paenibacillus foliorum</name>
    <dbReference type="NCBI Taxonomy" id="2654974"/>
    <lineage>
        <taxon>Bacteria</taxon>
        <taxon>Bacillati</taxon>
        <taxon>Bacillota</taxon>
        <taxon>Bacilli</taxon>
        <taxon>Bacillales</taxon>
        <taxon>Paenibacillaceae</taxon>
        <taxon>Paenibacillus</taxon>
    </lineage>
</organism>
<protein>
    <recommendedName>
        <fullName evidence="2">SAF domain-containing protein</fullName>
    </recommendedName>
</protein>
<reference evidence="3" key="1">
    <citation type="submission" date="2019-10" db="EMBL/GenBank/DDBJ databases">
        <title>Description of Paenibacillus glebae sp. nov.</title>
        <authorList>
            <person name="Carlier A."/>
            <person name="Qi S."/>
        </authorList>
    </citation>
    <scope>NUCLEOTIDE SEQUENCE</scope>
    <source>
        <strain evidence="3">LMG 31456</strain>
    </source>
</reference>
<evidence type="ECO:0000313" key="3">
    <source>
        <dbReference type="EMBL" id="NOU94537.1"/>
    </source>
</evidence>
<dbReference type="InterPro" id="IPR044144">
    <property type="entry name" value="SAF_UxaA/GarD"/>
</dbReference>
<keyword evidence="4" id="KW-1185">Reference proteome</keyword>
<evidence type="ECO:0000313" key="4">
    <source>
        <dbReference type="Proteomes" id="UP000641588"/>
    </source>
</evidence>
<dbReference type="SMART" id="SM00858">
    <property type="entry name" value="SAF"/>
    <property type="match status" value="1"/>
</dbReference>
<keyword evidence="1" id="KW-0456">Lyase</keyword>
<proteinExistence type="predicted"/>
<comment type="caution">
    <text evidence="3">The sequence shown here is derived from an EMBL/GenBank/DDBJ whole genome shotgun (WGS) entry which is preliminary data.</text>
</comment>
<dbReference type="AlphaFoldDB" id="A0A972K342"/>
<dbReference type="GO" id="GO:0016829">
    <property type="term" value="F:lyase activity"/>
    <property type="evidence" value="ECO:0007669"/>
    <property type="project" value="UniProtKB-KW"/>
</dbReference>
<dbReference type="Gene3D" id="2.30.130.110">
    <property type="match status" value="1"/>
</dbReference>
<dbReference type="CDD" id="cd11613">
    <property type="entry name" value="SAF_AH_GD"/>
    <property type="match status" value="1"/>
</dbReference>